<dbReference type="Pfam" id="PF03632">
    <property type="entry name" value="Glyco_hydro_65m"/>
    <property type="match status" value="1"/>
</dbReference>
<evidence type="ECO:0000256" key="3">
    <source>
        <dbReference type="ARBA" id="ARBA00022448"/>
    </source>
</evidence>
<feature type="signal peptide" evidence="20">
    <location>
        <begin position="1"/>
        <end position="17"/>
    </location>
</feature>
<evidence type="ECO:0000256" key="6">
    <source>
        <dbReference type="ARBA" id="ARBA00022801"/>
    </source>
</evidence>
<dbReference type="SUPFAM" id="SSF48208">
    <property type="entry name" value="Six-hairpin glycosidases"/>
    <property type="match status" value="1"/>
</dbReference>
<keyword evidence="4 19" id="KW-0894">Sodium channel</keyword>
<dbReference type="InterPro" id="IPR012341">
    <property type="entry name" value="6hp_glycosidase-like_sf"/>
</dbReference>
<dbReference type="AlphaFoldDB" id="A0A819LTD1"/>
<dbReference type="InterPro" id="IPR008928">
    <property type="entry name" value="6-hairpin_glycosidase_sf"/>
</dbReference>
<evidence type="ECO:0000256" key="2">
    <source>
        <dbReference type="ARBA" id="ARBA00006768"/>
    </source>
</evidence>
<keyword evidence="10" id="KW-0472">Membrane</keyword>
<evidence type="ECO:0000256" key="8">
    <source>
        <dbReference type="ARBA" id="ARBA00023053"/>
    </source>
</evidence>
<keyword evidence="20" id="KW-0732">Signal</keyword>
<evidence type="ECO:0000256" key="17">
    <source>
        <dbReference type="ARBA" id="ARBA00071505"/>
    </source>
</evidence>
<keyword evidence="8" id="KW-0915">Sodium</keyword>
<keyword evidence="3 19" id="KW-0813">Transport</keyword>
<dbReference type="Gene3D" id="2.60.420.10">
    <property type="entry name" value="Maltose phosphorylase, domain 3"/>
    <property type="match status" value="1"/>
</dbReference>
<name>A0A819LTD1_9BILA</name>
<proteinExistence type="inferred from homology"/>
<dbReference type="InterPro" id="IPR005195">
    <property type="entry name" value="Glyco_hydro_65_M"/>
</dbReference>
<evidence type="ECO:0000256" key="13">
    <source>
        <dbReference type="ARBA" id="ARBA00023303"/>
    </source>
</evidence>
<keyword evidence="12" id="KW-0326">Glycosidase</keyword>
<dbReference type="EMBL" id="CAJOBE010005255">
    <property type="protein sequence ID" value="CAF3966233.1"/>
    <property type="molecule type" value="Genomic_DNA"/>
</dbReference>
<evidence type="ECO:0000259" key="21">
    <source>
        <dbReference type="Pfam" id="PF03632"/>
    </source>
</evidence>
<keyword evidence="5 19" id="KW-0812">Transmembrane</keyword>
<evidence type="ECO:0000256" key="15">
    <source>
        <dbReference type="ARBA" id="ARBA00053339"/>
    </source>
</evidence>
<evidence type="ECO:0000256" key="9">
    <source>
        <dbReference type="ARBA" id="ARBA00023065"/>
    </source>
</evidence>
<dbReference type="GO" id="GO:0005975">
    <property type="term" value="P:carbohydrate metabolic process"/>
    <property type="evidence" value="ECO:0007669"/>
    <property type="project" value="InterPro"/>
</dbReference>
<reference evidence="22" key="1">
    <citation type="submission" date="2021-02" db="EMBL/GenBank/DDBJ databases">
        <authorList>
            <person name="Nowell W R."/>
        </authorList>
    </citation>
    <scope>NUCLEOTIDE SEQUENCE</scope>
</reference>
<dbReference type="GO" id="GO:0047402">
    <property type="term" value="F:protein-glucosylgalactosylhydroxylysine glucosidase activity"/>
    <property type="evidence" value="ECO:0007669"/>
    <property type="project" value="UniProtKB-EC"/>
</dbReference>
<evidence type="ECO:0000256" key="20">
    <source>
        <dbReference type="SAM" id="SignalP"/>
    </source>
</evidence>
<evidence type="ECO:0000256" key="7">
    <source>
        <dbReference type="ARBA" id="ARBA00022989"/>
    </source>
</evidence>
<dbReference type="Gene3D" id="1.50.10.10">
    <property type="match status" value="1"/>
</dbReference>
<evidence type="ECO:0000256" key="4">
    <source>
        <dbReference type="ARBA" id="ARBA00022461"/>
    </source>
</evidence>
<dbReference type="Pfam" id="PF00858">
    <property type="entry name" value="ASC"/>
    <property type="match status" value="1"/>
</dbReference>
<keyword evidence="11 19" id="KW-0739">Sodium transport</keyword>
<dbReference type="Proteomes" id="UP000663874">
    <property type="component" value="Unassembled WGS sequence"/>
</dbReference>
<feature type="non-terminal residue" evidence="22">
    <location>
        <position position="1"/>
    </location>
</feature>
<accession>A0A819LTD1</accession>
<evidence type="ECO:0000256" key="14">
    <source>
        <dbReference type="ARBA" id="ARBA00051415"/>
    </source>
</evidence>
<evidence type="ECO:0000256" key="11">
    <source>
        <dbReference type="ARBA" id="ARBA00023201"/>
    </source>
</evidence>
<feature type="chain" id="PRO_5032632673" description="Protein-glucosylgalactosylhydroxylysine glucosidase" evidence="20">
    <location>
        <begin position="18"/>
        <end position="1033"/>
    </location>
</feature>
<comment type="similarity">
    <text evidence="19">Belongs to the amiloride-sensitive sodium channel (TC 1.A.6) family.</text>
</comment>
<dbReference type="PANTHER" id="PTHR11051:SF8">
    <property type="entry name" value="PROTEIN-GLUCOSYLGALACTOSYLHYDROXYLYSINE GLUCOSIDASE"/>
    <property type="match status" value="1"/>
</dbReference>
<comment type="caution">
    <text evidence="22">The sequence shown here is derived from an EMBL/GenBank/DDBJ whole genome shotgun (WGS) entry which is preliminary data.</text>
</comment>
<evidence type="ECO:0000256" key="18">
    <source>
        <dbReference type="ARBA" id="ARBA00079982"/>
    </source>
</evidence>
<evidence type="ECO:0000256" key="16">
    <source>
        <dbReference type="ARBA" id="ARBA00066430"/>
    </source>
</evidence>
<evidence type="ECO:0000313" key="23">
    <source>
        <dbReference type="Proteomes" id="UP000663874"/>
    </source>
</evidence>
<dbReference type="FunFam" id="1.50.10.10:FF:000023">
    <property type="entry name" value="Protein-glucosylgalactosylhydroxylysine glucosidase"/>
    <property type="match status" value="1"/>
</dbReference>
<dbReference type="PANTHER" id="PTHR11051">
    <property type="entry name" value="GLYCOSYL HYDROLASE-RELATED"/>
    <property type="match status" value="1"/>
</dbReference>
<dbReference type="GO" id="GO:0016020">
    <property type="term" value="C:membrane"/>
    <property type="evidence" value="ECO:0007669"/>
    <property type="project" value="UniProtKB-SubCell"/>
</dbReference>
<evidence type="ECO:0000313" key="22">
    <source>
        <dbReference type="EMBL" id="CAF3966233.1"/>
    </source>
</evidence>
<comment type="similarity">
    <text evidence="2">Belongs to the glycosyl hydrolase 65 family.</text>
</comment>
<evidence type="ECO:0000256" key="12">
    <source>
        <dbReference type="ARBA" id="ARBA00023295"/>
    </source>
</evidence>
<comment type="subcellular location">
    <subcellularLocation>
        <location evidence="1">Membrane</location>
        <topology evidence="1">Multi-pass membrane protein</topology>
    </subcellularLocation>
</comment>
<sequence>MLFFLLLILSAFILIQTAPIEQSESTTIFSTDKLPSNGSSLDYRILPYIGNGHVATVVFSDFIYMNGLYNGENGTSHRARIPSTLNWQFKINPSSSLYTLNVSSGFFIETLENDEIRIERYLLASQEYTELLIAYVVLTRLAPTGRKIVVPVEVNEQMTSIDIDFTVETRNNEHVLLSGKTRQVENSQFQKELLSVFVYYTPLPAEGLELDSEETNRTYLFVTSIDEIKSRAKQSFDYATNERQPHEILLSHVSRWNDIWSNGYVEVTGNDELQKQINSAFYYILSSLPPLSTRSEHKQFYGLSPGSLSRGGLLGEDYGGHSFWDTETWMFPSVLLFYPTLAKEILSYRIALRDSAVDNARLFGYEGWRFPWESARTGVDVTPDCCPEVRLYQMHITGDIAFAARQYIAATGNRDWLLNELGGELIYETARFWGSRAVYNNEKQQYEILTVLPPDEDAQPFKNNSVFTNAVASLSILLADSVSCITNKKTPQSWLDIASTLHFPFDNLTQTHLEYEGFDLKNTTIKQADVVLLGFPIMWSMSDQVRRNDLLVYEPLTRDDGPAMTWSMHSIGFIELGDFDKAEQLFRRSYETYVRPPFNVWTEAKSGVGAVNFITGAGGFLQAILFGYGGIRLKLDQLEFKPRGHLPNQVTKLIFHGLKYQGTTIDLTIDNKVYEIFTSDSLAFQEYSAVMQDETKQYCRRSIIREFCLNISTHALPGIARSETIVAYLKYPTQIDVSYVSEWRQYFSAFSLCNASPFRFDKFKEPFFNYIKTRNLTDSNDTTTLSPFQAHYIRDFLIDKINRNESLKPLFYPLSSMLSTCSFNVVPWLETDFLPFISSTYGLCYTFNAKLKYSNNDSIRYGNKNGADGNLKLGLYVHNHQYVPYCGCVNPNLWSTRSVILSGTDKIILVPLCNASNTYYTEAVDTLLASSILMNTYCSDCSQQCLITNFIIQTSSLTTPVEWQMYEIKGFIENSTIPLPNNWTTTWREHIKKNYLAVNVVRETNIVENNTQTAIFGVVNIFSNIGDQTGLWI</sequence>
<evidence type="ECO:0000256" key="19">
    <source>
        <dbReference type="RuleBase" id="RU000679"/>
    </source>
</evidence>
<keyword evidence="9 19" id="KW-0406">Ion transport</keyword>
<gene>
    <name evidence="22" type="ORF">FNK824_LOCUS24068</name>
</gene>
<feature type="domain" description="Glycoside hydrolase family 65 central catalytic" evidence="21">
    <location>
        <begin position="311"/>
        <end position="520"/>
    </location>
</feature>
<dbReference type="InterPro" id="IPR001873">
    <property type="entry name" value="ENaC"/>
</dbReference>
<evidence type="ECO:0000256" key="10">
    <source>
        <dbReference type="ARBA" id="ARBA00023136"/>
    </source>
</evidence>
<comment type="catalytic activity">
    <reaction evidence="14">
        <text>(5R)-5-O-[alpha-D-glucosyl-(1-&gt;2)-beta-D-galactosyl]-5-hydroxy-L-lysyl-[collagen] + H2O = (5R)-5-O-(beta-D-galactosyl)-5-hydroxy-L-lysyl-[collagen] + D-glucose</text>
        <dbReference type="Rhea" id="RHEA:11068"/>
        <dbReference type="Rhea" id="RHEA-COMP:12753"/>
        <dbReference type="Rhea" id="RHEA-COMP:12754"/>
        <dbReference type="ChEBI" id="CHEBI:4167"/>
        <dbReference type="ChEBI" id="CHEBI:15377"/>
        <dbReference type="ChEBI" id="CHEBI:133443"/>
        <dbReference type="ChEBI" id="CHEBI:133452"/>
        <dbReference type="EC" id="3.2.1.107"/>
    </reaction>
</comment>
<evidence type="ECO:0000256" key="5">
    <source>
        <dbReference type="ARBA" id="ARBA00022692"/>
    </source>
</evidence>
<dbReference type="EC" id="3.2.1.107" evidence="16"/>
<keyword evidence="13 19" id="KW-0407">Ion channel</keyword>
<keyword evidence="7" id="KW-1133">Transmembrane helix</keyword>
<organism evidence="22 23">
    <name type="scientific">Rotaria sordida</name>
    <dbReference type="NCBI Taxonomy" id="392033"/>
    <lineage>
        <taxon>Eukaryota</taxon>
        <taxon>Metazoa</taxon>
        <taxon>Spiralia</taxon>
        <taxon>Gnathifera</taxon>
        <taxon>Rotifera</taxon>
        <taxon>Eurotatoria</taxon>
        <taxon>Bdelloidea</taxon>
        <taxon>Philodinida</taxon>
        <taxon>Philodinidae</taxon>
        <taxon>Rotaria</taxon>
    </lineage>
</organism>
<dbReference type="Gene3D" id="2.60.470.10">
    <property type="entry name" value="Acid-sensing ion channels like domains"/>
    <property type="match status" value="1"/>
</dbReference>
<evidence type="ECO:0000256" key="1">
    <source>
        <dbReference type="ARBA" id="ARBA00004141"/>
    </source>
</evidence>
<comment type="function">
    <text evidence="15">Catalyzes the hydrolysis of glucose from the disaccharide unit linked to hydroxylysine residues of collagen and collagen-like proteins.</text>
</comment>
<dbReference type="GO" id="GO:0005272">
    <property type="term" value="F:sodium channel activity"/>
    <property type="evidence" value="ECO:0007669"/>
    <property type="project" value="UniProtKB-KW"/>
</dbReference>
<protein>
    <recommendedName>
        <fullName evidence="17">Protein-glucosylgalactosylhydroxylysine glucosidase</fullName>
        <ecNumber evidence="16">3.2.1.107</ecNumber>
    </recommendedName>
    <alternativeName>
        <fullName evidence="18">Acid trehalase-like protein 1</fullName>
    </alternativeName>
</protein>
<keyword evidence="6" id="KW-0378">Hydrolase</keyword>